<reference evidence="2 3" key="1">
    <citation type="submission" date="2019-10" db="EMBL/GenBank/DDBJ databases">
        <title>Taxonomy of Antarctic Massilia spp.: description of Massilia rubra sp. nov., Massilia aquatica sp. nov., Massilia mucilaginosa sp. nov., Massilia frigida sp. nov. isolated from streams, lakes and regoliths.</title>
        <authorList>
            <person name="Holochova P."/>
            <person name="Sedlacek I."/>
            <person name="Kralova S."/>
            <person name="Maslanova I."/>
            <person name="Busse H.-J."/>
            <person name="Stankova E."/>
            <person name="Vrbovska V."/>
            <person name="Kovarovic V."/>
            <person name="Bartak M."/>
            <person name="Svec P."/>
            <person name="Pantucek R."/>
        </authorList>
    </citation>
    <scope>NUCLEOTIDE SEQUENCE [LARGE SCALE GENOMIC DNA]</scope>
    <source>
        <strain evidence="2 3">CCM 8694</strain>
    </source>
</reference>
<feature type="signal peptide" evidence="1">
    <location>
        <begin position="1"/>
        <end position="18"/>
    </location>
</feature>
<gene>
    <name evidence="2" type="ORF">F1735_05615</name>
</gene>
<comment type="caution">
    <text evidence="2">The sequence shown here is derived from an EMBL/GenBank/DDBJ whole genome shotgun (WGS) entry which is preliminary data.</text>
</comment>
<dbReference type="RefSeq" id="WP_167236006.1">
    <property type="nucleotide sequence ID" value="NZ_WHJF01000009.1"/>
</dbReference>
<accession>A0ABX0MMQ5</accession>
<keyword evidence="1" id="KW-0732">Signal</keyword>
<dbReference type="Proteomes" id="UP000610594">
    <property type="component" value="Unassembled WGS sequence"/>
</dbReference>
<keyword evidence="3" id="KW-1185">Reference proteome</keyword>
<name>A0ABX0MMQ5_9BURK</name>
<feature type="chain" id="PRO_5046010594" description="Lipoprotein" evidence="1">
    <location>
        <begin position="19"/>
        <end position="124"/>
    </location>
</feature>
<sequence>MMRSLAMLALASSLSACLDLSGPCGNDVLSESTSPNGYSTVTTFRRNCGATVGYAKVVAVRSSGTAFDGEDNSTYVLVSEGGTPVTAAWESHDVLRIRRSAGKSVYLEIRVFNGMQIRYDDEPL</sequence>
<dbReference type="EMBL" id="WHJF01000009">
    <property type="protein sequence ID" value="NHZ61783.1"/>
    <property type="molecule type" value="Genomic_DNA"/>
</dbReference>
<evidence type="ECO:0008006" key="4">
    <source>
        <dbReference type="Google" id="ProtNLM"/>
    </source>
</evidence>
<proteinExistence type="predicted"/>
<evidence type="ECO:0000313" key="3">
    <source>
        <dbReference type="Proteomes" id="UP000610594"/>
    </source>
</evidence>
<organism evidence="2 3">
    <name type="scientific">Massilia genomosp. 1</name>
    <dbReference type="NCBI Taxonomy" id="2609280"/>
    <lineage>
        <taxon>Bacteria</taxon>
        <taxon>Pseudomonadati</taxon>
        <taxon>Pseudomonadota</taxon>
        <taxon>Betaproteobacteria</taxon>
        <taxon>Burkholderiales</taxon>
        <taxon>Oxalobacteraceae</taxon>
        <taxon>Telluria group</taxon>
        <taxon>Massilia</taxon>
    </lineage>
</organism>
<protein>
    <recommendedName>
        <fullName evidence="4">Lipoprotein</fullName>
    </recommendedName>
</protein>
<dbReference type="PROSITE" id="PS51257">
    <property type="entry name" value="PROKAR_LIPOPROTEIN"/>
    <property type="match status" value="1"/>
</dbReference>
<evidence type="ECO:0000256" key="1">
    <source>
        <dbReference type="SAM" id="SignalP"/>
    </source>
</evidence>
<evidence type="ECO:0000313" key="2">
    <source>
        <dbReference type="EMBL" id="NHZ61783.1"/>
    </source>
</evidence>